<evidence type="ECO:0000256" key="4">
    <source>
        <dbReference type="SAM" id="SignalP"/>
    </source>
</evidence>
<dbReference type="PANTHER" id="PTHR10380:SF173">
    <property type="entry name" value="CUTICULAR PROTEIN 47EF, ISOFORM C-RELATED"/>
    <property type="match status" value="1"/>
</dbReference>
<reference evidence="5 6" key="1">
    <citation type="submission" date="2019-07" db="EMBL/GenBank/DDBJ databases">
        <title>Draft genome assembly of a fouling barnacle, Amphibalanus amphitrite (Darwin, 1854): The first reference genome for Thecostraca.</title>
        <authorList>
            <person name="Kim W."/>
        </authorList>
    </citation>
    <scope>NUCLEOTIDE SEQUENCE [LARGE SCALE GENOMIC DNA]</scope>
    <source>
        <strain evidence="5">SNU_AA5</strain>
        <tissue evidence="5">Soma without cirri and trophi</tissue>
    </source>
</reference>
<dbReference type="PROSITE" id="PS51155">
    <property type="entry name" value="CHIT_BIND_RR_2"/>
    <property type="match status" value="2"/>
</dbReference>
<proteinExistence type="predicted"/>
<protein>
    <submittedName>
        <fullName evidence="5">Larval cuticle protein 65Ag2</fullName>
    </submittedName>
</protein>
<name>A0A6A4X9E2_AMPAM</name>
<keyword evidence="6" id="KW-1185">Reference proteome</keyword>
<dbReference type="PANTHER" id="PTHR10380">
    <property type="entry name" value="CUTICLE PROTEIN"/>
    <property type="match status" value="1"/>
</dbReference>
<dbReference type="Proteomes" id="UP000440578">
    <property type="component" value="Unassembled WGS sequence"/>
</dbReference>
<dbReference type="OrthoDB" id="6366518at2759"/>
<organism evidence="5 6">
    <name type="scientific">Amphibalanus amphitrite</name>
    <name type="common">Striped barnacle</name>
    <name type="synonym">Balanus amphitrite</name>
    <dbReference type="NCBI Taxonomy" id="1232801"/>
    <lineage>
        <taxon>Eukaryota</taxon>
        <taxon>Metazoa</taxon>
        <taxon>Ecdysozoa</taxon>
        <taxon>Arthropoda</taxon>
        <taxon>Crustacea</taxon>
        <taxon>Multicrustacea</taxon>
        <taxon>Cirripedia</taxon>
        <taxon>Thoracica</taxon>
        <taxon>Thoracicalcarea</taxon>
        <taxon>Balanomorpha</taxon>
        <taxon>Balanoidea</taxon>
        <taxon>Balanidae</taxon>
        <taxon>Amphibalaninae</taxon>
        <taxon>Amphibalanus</taxon>
    </lineage>
</organism>
<feature type="region of interest" description="Disordered" evidence="3">
    <location>
        <begin position="164"/>
        <end position="204"/>
    </location>
</feature>
<comment type="caution">
    <text evidence="5">The sequence shown here is derived from an EMBL/GenBank/DDBJ whole genome shotgun (WGS) entry which is preliminary data.</text>
</comment>
<feature type="compositionally biased region" description="Polar residues" evidence="3">
    <location>
        <begin position="164"/>
        <end position="182"/>
    </location>
</feature>
<feature type="chain" id="PRO_5025637011" evidence="4">
    <location>
        <begin position="16"/>
        <end position="270"/>
    </location>
</feature>
<accession>A0A6A4X9E2</accession>
<feature type="signal peptide" evidence="4">
    <location>
        <begin position="1"/>
        <end position="15"/>
    </location>
</feature>
<evidence type="ECO:0000313" key="5">
    <source>
        <dbReference type="EMBL" id="KAF0311718.1"/>
    </source>
</evidence>
<dbReference type="PRINTS" id="PR00947">
    <property type="entry name" value="CUTICLE"/>
</dbReference>
<sequence length="270" mass="29116">MNTIIVACLVAVAAAAPQISYQPNQYSGNPQPLINILSQSFEQDPNTGNYKHSYQQDNGQAVAEEGSVYPGPQPETGSITQQGNFQFVGDDGNTYQISYVASEGGFQPRGAHLPVAPAQIPEYASCIIVACLVAVAAAAPQTNYQPNQYSGNPQPLINILSQSFEQDPNTGNYKHSYQQDNGQAAAEEGSVYPDSQPETGSITQQGNFQFVGDDGNTYQISYVASEGGFQPRGAHLPVAPAQIPEYAQLRQEHPELFWAEGQQPQQPTYV</sequence>
<gene>
    <name evidence="5" type="ORF">FJT64_017560</name>
</gene>
<dbReference type="InterPro" id="IPR050468">
    <property type="entry name" value="Cuticle_Struct_Prot"/>
</dbReference>
<evidence type="ECO:0000256" key="3">
    <source>
        <dbReference type="SAM" id="MobiDB-lite"/>
    </source>
</evidence>
<keyword evidence="4" id="KW-0732">Signal</keyword>
<dbReference type="AlphaFoldDB" id="A0A6A4X9E2"/>
<dbReference type="EMBL" id="VIIS01000220">
    <property type="protein sequence ID" value="KAF0311718.1"/>
    <property type="molecule type" value="Genomic_DNA"/>
</dbReference>
<evidence type="ECO:0000256" key="1">
    <source>
        <dbReference type="ARBA" id="ARBA00022460"/>
    </source>
</evidence>
<dbReference type="GO" id="GO:0008010">
    <property type="term" value="F:structural constituent of chitin-based larval cuticle"/>
    <property type="evidence" value="ECO:0007669"/>
    <property type="project" value="TreeGrafter"/>
</dbReference>
<evidence type="ECO:0000256" key="2">
    <source>
        <dbReference type="PROSITE-ProRule" id="PRU00497"/>
    </source>
</evidence>
<keyword evidence="1 2" id="KW-0193">Cuticle</keyword>
<dbReference type="GO" id="GO:0062129">
    <property type="term" value="C:chitin-based extracellular matrix"/>
    <property type="evidence" value="ECO:0007669"/>
    <property type="project" value="TreeGrafter"/>
</dbReference>
<evidence type="ECO:0000313" key="6">
    <source>
        <dbReference type="Proteomes" id="UP000440578"/>
    </source>
</evidence>
<dbReference type="InterPro" id="IPR000618">
    <property type="entry name" value="Insect_cuticle"/>
</dbReference>
<dbReference type="Pfam" id="PF00379">
    <property type="entry name" value="Chitin_bind_4"/>
    <property type="match status" value="2"/>
</dbReference>